<proteinExistence type="predicted"/>
<evidence type="ECO:0000313" key="14">
    <source>
        <dbReference type="Proteomes" id="UP000134242"/>
    </source>
</evidence>
<dbReference type="SUPFAM" id="SSF140809">
    <property type="entry name" value="Rhabdovirus nucleoprotein-like"/>
    <property type="match status" value="1"/>
</dbReference>
<dbReference type="Gene3D" id="1.10.3610.10">
    <property type="entry name" value="Nucleoprotein"/>
    <property type="match status" value="1"/>
</dbReference>
<evidence type="ECO:0000256" key="2">
    <source>
        <dbReference type="ARBA" id="ARBA00004328"/>
    </source>
</evidence>
<dbReference type="EMBL" id="JF705877">
    <property type="protein sequence ID" value="AEJ07651.1"/>
    <property type="molecule type" value="Viral_cRNA"/>
</dbReference>
<keyword evidence="4" id="KW-1139">Helical capsid protein</keyword>
<dbReference type="InterPro" id="IPR023330">
    <property type="entry name" value="Rhabdovirus_ncapsid_N"/>
</dbReference>
<dbReference type="GO" id="GO:0030430">
    <property type="term" value="C:host cell cytoplasm"/>
    <property type="evidence" value="ECO:0007669"/>
    <property type="project" value="UniProtKB-SubCell"/>
</dbReference>
<keyword evidence="10" id="KW-0687">Ribonucleoprotein</keyword>
<dbReference type="GO" id="GO:0003723">
    <property type="term" value="F:RNA binding"/>
    <property type="evidence" value="ECO:0007669"/>
    <property type="project" value="UniProtKB-KW"/>
</dbReference>
<dbReference type="Pfam" id="PF00945">
    <property type="entry name" value="Rhabdo_ncap"/>
    <property type="match status" value="1"/>
</dbReference>
<evidence type="ECO:0000256" key="6">
    <source>
        <dbReference type="ARBA" id="ARBA00022844"/>
    </source>
</evidence>
<keyword evidence="5" id="KW-0167">Capsid protein</keyword>
<evidence type="ECO:0000256" key="8">
    <source>
        <dbReference type="ARBA" id="ARBA00023086"/>
    </source>
</evidence>
<dbReference type="GO" id="GO:1990904">
    <property type="term" value="C:ribonucleoprotein complex"/>
    <property type="evidence" value="ECO:0007669"/>
    <property type="project" value="UniProtKB-KW"/>
</dbReference>
<dbReference type="GO" id="GO:0019013">
    <property type="term" value="C:viral nucleocapsid"/>
    <property type="evidence" value="ECO:0007669"/>
    <property type="project" value="UniProtKB-KW"/>
</dbReference>
<dbReference type="Gene3D" id="1.10.3570.10">
    <property type="entry name" value="Rhabdovirus nucleocapsid protein like domain"/>
    <property type="match status" value="1"/>
</dbReference>
<name>G1BWF4_9RHAB</name>
<keyword evidence="7" id="KW-0694">RNA-binding</keyword>
<dbReference type="Proteomes" id="UP000134242">
    <property type="component" value="Genome"/>
</dbReference>
<dbReference type="InterPro" id="IPR000448">
    <property type="entry name" value="Rhabdo_ncapsid"/>
</dbReference>
<keyword evidence="9" id="KW-1035">Host cytoplasm</keyword>
<evidence type="ECO:0000256" key="10">
    <source>
        <dbReference type="ARBA" id="ARBA00023274"/>
    </source>
</evidence>
<gene>
    <name evidence="13" type="primary">N</name>
</gene>
<feature type="domain" description="Rhabdovirus nucleocapsid" evidence="12">
    <location>
        <begin position="24"/>
        <end position="419"/>
    </location>
</feature>
<accession>G1BWF4</accession>
<evidence type="ECO:0000256" key="1">
    <source>
        <dbReference type="ARBA" id="ARBA00004192"/>
    </source>
</evidence>
<evidence type="ECO:0000256" key="11">
    <source>
        <dbReference type="ARBA" id="ARBA00033344"/>
    </source>
</evidence>
<dbReference type="InterPro" id="IPR023331">
    <property type="entry name" value="Rhabdovirus_ncapsid_C"/>
</dbReference>
<dbReference type="InterPro" id="IPR035961">
    <property type="entry name" value="Rhabdovirus_nucleoprotein-like"/>
</dbReference>
<sequence length="449" mass="50844">MEIEVYDLESGRPIPKIDLEDRERGDFPAQFFQNGGRIRIQRVEHQLTPQQIFDGVWADVIHDRITVTGAKLFLQTLGTEIIEDTFDAEWTSFGVVLAPGGGAASGPFHAVEWVAGQETYTSTSGEPCQGQTLIYCAVYLCAIYRLGRSTAEGEYRGKLETTISEFLAAMIPDRPQLTGRGAIAGRWVQDRNFCRLVAMLDLFFREKKDHDYAVIRMGTIASRYRECTGLTSLTHLARLTGDPIERAICWVFQQDVARQVINLITPGQEITNFRGLTPYIADLGISRRSPYSSGINPEWHVFCHAIGVFMGNRRSIDARYLEAKDESTIMQNAGLVAYVCRHRTNLVQAFGSRSRVRTHRQNDVRVRGGSLNPFLDDDAILEEEADVGLPNVKDPEAWYDFLKMRNFQMPVEIVEYMRERATALTQTRTGSMGHKIFTVYAQQNVRRVQ</sequence>
<protein>
    <recommendedName>
        <fullName evidence="3">Nucleoprotein</fullName>
    </recommendedName>
    <alternativeName>
        <fullName evidence="11">Nucleocapsid protein</fullName>
    </alternativeName>
</protein>
<evidence type="ECO:0000256" key="7">
    <source>
        <dbReference type="ARBA" id="ARBA00022884"/>
    </source>
</evidence>
<reference evidence="13 14" key="1">
    <citation type="journal article" date="2011" name="Virus Res.">
        <title>Genetic characterization of K13965, a strain of Oak Vale virus from Western Australia.</title>
        <authorList>
            <person name="Quan P.L."/>
            <person name="Williams D.T."/>
            <person name="Johansen C.A."/>
            <person name="Jain K."/>
            <person name="Petrosov A."/>
            <person name="Diviney S.M."/>
            <person name="Tashmukhamedova A."/>
            <person name="Hutchison S.K."/>
            <person name="Tesh R.B."/>
            <person name="Mackenzie J.S."/>
            <person name="Briese T."/>
            <person name="Lipkin W.I."/>
        </authorList>
    </citation>
    <scope>NUCLEOTIDE SEQUENCE [LARGE SCALE GENOMIC DNA]</scope>
    <source>
        <strain evidence="13">K13965</strain>
    </source>
</reference>
<evidence type="ECO:0000256" key="9">
    <source>
        <dbReference type="ARBA" id="ARBA00023200"/>
    </source>
</evidence>
<evidence type="ECO:0000256" key="5">
    <source>
        <dbReference type="ARBA" id="ARBA00022561"/>
    </source>
</evidence>
<dbReference type="GO" id="GO:0019029">
    <property type="term" value="C:helical viral capsid"/>
    <property type="evidence" value="ECO:0007669"/>
    <property type="project" value="UniProtKB-KW"/>
</dbReference>
<comment type="subcellular location">
    <subcellularLocation>
        <location evidence="1">Host cytoplasm</location>
    </subcellularLocation>
    <subcellularLocation>
        <location evidence="2">Virion</location>
    </subcellularLocation>
</comment>
<evidence type="ECO:0000256" key="3">
    <source>
        <dbReference type="ARBA" id="ARBA00014389"/>
    </source>
</evidence>
<evidence type="ECO:0000313" key="13">
    <source>
        <dbReference type="EMBL" id="AEJ07651.1"/>
    </source>
</evidence>
<evidence type="ECO:0000256" key="4">
    <source>
        <dbReference type="ARBA" id="ARBA00022497"/>
    </source>
</evidence>
<evidence type="ECO:0000259" key="12">
    <source>
        <dbReference type="Pfam" id="PF00945"/>
    </source>
</evidence>
<keyword evidence="6" id="KW-0946">Virion</keyword>
<organism evidence="13 14">
    <name type="scientific">Oak-Vale virus</name>
    <dbReference type="NCBI Taxonomy" id="318852"/>
    <lineage>
        <taxon>Viruses</taxon>
        <taxon>Riboviria</taxon>
        <taxon>Orthornavirae</taxon>
        <taxon>Negarnaviricota</taxon>
        <taxon>Haploviricotina</taxon>
        <taxon>Monjiviricetes</taxon>
        <taxon>Mononegavirales</taxon>
        <taxon>Rhabdoviridae</taxon>
        <taxon>Alpharhabdovirinae</taxon>
        <taxon>Sunrhavirus</taxon>
        <taxon>Sunrhavirus oakvale</taxon>
    </lineage>
</organism>
<keyword evidence="8 13" id="KW-0543">Viral nucleoprotein</keyword>